<dbReference type="SMART" id="SM00717">
    <property type="entry name" value="SANT"/>
    <property type="match status" value="1"/>
</dbReference>
<dbReference type="Gene3D" id="1.10.10.60">
    <property type="entry name" value="Homeodomain-like"/>
    <property type="match status" value="1"/>
</dbReference>
<dbReference type="HOGENOM" id="CLU_1165696_0_0_1"/>
<keyword evidence="8" id="KW-1185">Reference proteome</keyword>
<dbReference type="EMBL" id="AOGT01000108">
    <property type="protein sequence ID" value="EMG50818.1"/>
    <property type="molecule type" value="Genomic_DNA"/>
</dbReference>
<sequence length="238" mass="25748">MLVSELRESVLPVGSRPSSRRPWSREEEKALRHALELKGPHWATILELFGQGGKISEALKNRTQVQLKDKARNWKKFFLRSGLEVPSYLQGVTGGVDDSKRRKKQSQKTAAAPVPRAKKQASTTATATTETTTEAETAGTAGPTPTPNDQSAQETPIPTDPQLENTPSAPEPNIPTDPELNNTPSAPESTIPTDPQLESTVPSTEEKDIPTDPQLEGTPSAAQPTSGVQEVEEDKKVD</sequence>
<evidence type="ECO:0000259" key="5">
    <source>
        <dbReference type="PROSITE" id="PS50090"/>
    </source>
</evidence>
<dbReference type="OrthoDB" id="3366990at2759"/>
<feature type="non-terminal residue" evidence="7">
    <location>
        <position position="1"/>
    </location>
</feature>
<comment type="caution">
    <text evidence="7">The sequence shown here is derived from an EMBL/GenBank/DDBJ whole genome shotgun (WGS) entry which is preliminary data.</text>
</comment>
<feature type="region of interest" description="Disordered" evidence="4">
    <location>
        <begin position="89"/>
        <end position="238"/>
    </location>
</feature>
<accession>M3JF14</accession>
<evidence type="ECO:0000256" key="3">
    <source>
        <dbReference type="ARBA" id="ARBA00023306"/>
    </source>
</evidence>
<keyword evidence="1" id="KW-0238">DNA-binding</keyword>
<evidence type="ECO:0000256" key="1">
    <source>
        <dbReference type="ARBA" id="ARBA00023125"/>
    </source>
</evidence>
<evidence type="ECO:0000256" key="4">
    <source>
        <dbReference type="SAM" id="MobiDB-lite"/>
    </source>
</evidence>
<keyword evidence="2" id="KW-0539">Nucleus</keyword>
<dbReference type="InterPro" id="IPR017930">
    <property type="entry name" value="Myb_dom"/>
</dbReference>
<dbReference type="InterPro" id="IPR009057">
    <property type="entry name" value="Homeodomain-like_sf"/>
</dbReference>
<feature type="domain" description="Myb-like" evidence="5">
    <location>
        <begin position="15"/>
        <end position="67"/>
    </location>
</feature>
<dbReference type="PROSITE" id="PS51294">
    <property type="entry name" value="HTH_MYB"/>
    <property type="match status" value="1"/>
</dbReference>
<feature type="compositionally biased region" description="Low complexity" evidence="4">
    <location>
        <begin position="123"/>
        <end position="143"/>
    </location>
</feature>
<gene>
    <name evidence="7" type="ORF">G210_0538</name>
</gene>
<keyword evidence="3" id="KW-0131">Cell cycle</keyword>
<evidence type="ECO:0000256" key="2">
    <source>
        <dbReference type="ARBA" id="ARBA00023242"/>
    </source>
</evidence>
<dbReference type="eggNOG" id="ENOG502QRT9">
    <property type="taxonomic scope" value="Eukaryota"/>
</dbReference>
<dbReference type="STRING" id="1245528.M3JF14"/>
<dbReference type="GO" id="GO:0010833">
    <property type="term" value="P:telomere maintenance via telomere lengthening"/>
    <property type="evidence" value="ECO:0007669"/>
    <property type="project" value="TreeGrafter"/>
</dbReference>
<dbReference type="AlphaFoldDB" id="M3JF14"/>
<dbReference type="CDD" id="cd11660">
    <property type="entry name" value="SANT_TRF"/>
    <property type="match status" value="1"/>
</dbReference>
<reference evidence="7 8" key="1">
    <citation type="submission" date="2013-02" db="EMBL/GenBank/DDBJ databases">
        <title>Genome sequence of Candida maltosa Xu316, a potential industrial strain for xylitol and ethanol production.</title>
        <authorList>
            <person name="Yu J."/>
            <person name="Wang Q."/>
            <person name="Geng X."/>
            <person name="Bao W."/>
            <person name="He P."/>
            <person name="Cai J."/>
        </authorList>
    </citation>
    <scope>NUCLEOTIDE SEQUENCE [LARGE SCALE GENOMIC DNA]</scope>
    <source>
        <strain evidence="8">Xu316</strain>
    </source>
</reference>
<feature type="compositionally biased region" description="Polar residues" evidence="4">
    <location>
        <begin position="179"/>
        <end position="203"/>
    </location>
</feature>
<dbReference type="PROSITE" id="PS50090">
    <property type="entry name" value="MYB_LIKE"/>
    <property type="match status" value="1"/>
</dbReference>
<evidence type="ECO:0000259" key="6">
    <source>
        <dbReference type="PROSITE" id="PS51294"/>
    </source>
</evidence>
<evidence type="ECO:0000313" key="8">
    <source>
        <dbReference type="Proteomes" id="UP000011777"/>
    </source>
</evidence>
<dbReference type="Proteomes" id="UP000011777">
    <property type="component" value="Unassembled WGS sequence"/>
</dbReference>
<dbReference type="Pfam" id="PF00249">
    <property type="entry name" value="Myb_DNA-binding"/>
    <property type="match status" value="1"/>
</dbReference>
<feature type="domain" description="HTH myb-type" evidence="6">
    <location>
        <begin position="20"/>
        <end position="71"/>
    </location>
</feature>
<dbReference type="PANTHER" id="PTHR47807">
    <property type="entry name" value="PROTEIN TBF1"/>
    <property type="match status" value="1"/>
</dbReference>
<proteinExistence type="predicted"/>
<feature type="compositionally biased region" description="Polar residues" evidence="4">
    <location>
        <begin position="148"/>
        <end position="168"/>
    </location>
</feature>
<dbReference type="InterPro" id="IPR052833">
    <property type="entry name" value="Telomeric_DNA-bd_trans-reg"/>
</dbReference>
<dbReference type="PANTHER" id="PTHR47807:SF1">
    <property type="entry name" value="PROTEIN TBF1"/>
    <property type="match status" value="1"/>
</dbReference>
<organism evidence="7 8">
    <name type="scientific">Candida maltosa (strain Xu316)</name>
    <name type="common">Yeast</name>
    <dbReference type="NCBI Taxonomy" id="1245528"/>
    <lineage>
        <taxon>Eukaryota</taxon>
        <taxon>Fungi</taxon>
        <taxon>Dikarya</taxon>
        <taxon>Ascomycota</taxon>
        <taxon>Saccharomycotina</taxon>
        <taxon>Pichiomycetes</taxon>
        <taxon>Debaryomycetaceae</taxon>
        <taxon>Candida/Lodderomyces clade</taxon>
        <taxon>Candida</taxon>
    </lineage>
</organism>
<evidence type="ECO:0000313" key="7">
    <source>
        <dbReference type="EMBL" id="EMG50818.1"/>
    </source>
</evidence>
<dbReference type="FunFam" id="1.10.10.60:FF:000137">
    <property type="entry name" value="MYB DNA binding protein"/>
    <property type="match status" value="1"/>
</dbReference>
<feature type="region of interest" description="Disordered" evidence="4">
    <location>
        <begin position="1"/>
        <end position="24"/>
    </location>
</feature>
<dbReference type="InterPro" id="IPR001005">
    <property type="entry name" value="SANT/Myb"/>
</dbReference>
<dbReference type="GO" id="GO:0003691">
    <property type="term" value="F:double-stranded telomeric DNA binding"/>
    <property type="evidence" value="ECO:0007669"/>
    <property type="project" value="TreeGrafter"/>
</dbReference>
<dbReference type="SUPFAM" id="SSF46689">
    <property type="entry name" value="Homeodomain-like"/>
    <property type="match status" value="1"/>
</dbReference>
<name>M3JF14_CANMX</name>
<protein>
    <submittedName>
        <fullName evidence="7">Uncharacterized protein</fullName>
    </submittedName>
</protein>